<proteinExistence type="predicted"/>
<organism evidence="1">
    <name type="scientific">Siphoviridae sp. ctckI12</name>
    <dbReference type="NCBI Taxonomy" id="2825574"/>
    <lineage>
        <taxon>Viruses</taxon>
        <taxon>Duplodnaviria</taxon>
        <taxon>Heunggongvirae</taxon>
        <taxon>Uroviricota</taxon>
        <taxon>Caudoviricetes</taxon>
    </lineage>
</organism>
<accession>A0A8S5NXS3</accession>
<name>A0A8S5NXS3_9CAUD</name>
<evidence type="ECO:0000313" key="1">
    <source>
        <dbReference type="EMBL" id="DAD99537.1"/>
    </source>
</evidence>
<reference evidence="1" key="1">
    <citation type="journal article" date="2021" name="Proc. Natl. Acad. Sci. U.S.A.">
        <title>A Catalog of Tens of Thousands of Viruses from Human Metagenomes Reveals Hidden Associations with Chronic Diseases.</title>
        <authorList>
            <person name="Tisza M.J."/>
            <person name="Buck C.B."/>
        </authorList>
    </citation>
    <scope>NUCLEOTIDE SEQUENCE</scope>
    <source>
        <strain evidence="1">CtckI12</strain>
    </source>
</reference>
<sequence length="120" mass="13862">MSTTIGCPIPGASQPKEPMRLIDADELLKHFNTYDCAFDGDEFQAYKNCMMYVRDLVNAAPTIDPESLRPTAKWIDRGYVCGEHEYECSACHETEWRTSEKRMKYCMFCGKRMVNTNENL</sequence>
<dbReference type="EMBL" id="BK015287">
    <property type="protein sequence ID" value="DAD99537.1"/>
    <property type="molecule type" value="Genomic_DNA"/>
</dbReference>
<protein>
    <submittedName>
        <fullName evidence="1">DNA directed RNA polymerase, 7 kDa subunit</fullName>
    </submittedName>
</protein>